<dbReference type="EMBL" id="JAVCAP010000010">
    <property type="protein sequence ID" value="MDP8567186.1"/>
    <property type="molecule type" value="Genomic_DNA"/>
</dbReference>
<accession>A0ABT9JRN2</accession>
<sequence length="60" mass="6814">MQNFLAAKTDGAFLDKLISAAKSEKTKEQLEEQRVSFIFSAVDKDQNITKAQIEKQLHCK</sequence>
<evidence type="ECO:0008006" key="3">
    <source>
        <dbReference type="Google" id="ProtNLM"/>
    </source>
</evidence>
<comment type="caution">
    <text evidence="1">The sequence shown here is derived from an EMBL/GenBank/DDBJ whole genome shotgun (WGS) entry which is preliminary data.</text>
</comment>
<dbReference type="RefSeq" id="WP_306388914.1">
    <property type="nucleotide sequence ID" value="NZ_JAVCAP010000010.1"/>
</dbReference>
<organism evidence="1 2">
    <name type="scientific">Methylophilus aquaticus</name>
    <dbReference type="NCBI Taxonomy" id="1971610"/>
    <lineage>
        <taxon>Bacteria</taxon>
        <taxon>Pseudomonadati</taxon>
        <taxon>Pseudomonadota</taxon>
        <taxon>Betaproteobacteria</taxon>
        <taxon>Nitrosomonadales</taxon>
        <taxon>Methylophilaceae</taxon>
        <taxon>Methylophilus</taxon>
    </lineage>
</organism>
<name>A0ABT9JRN2_9PROT</name>
<dbReference type="Proteomes" id="UP001225906">
    <property type="component" value="Unassembled WGS sequence"/>
</dbReference>
<keyword evidence="2" id="KW-1185">Reference proteome</keyword>
<protein>
    <recommendedName>
        <fullName evidence="3">Peptidylprolyl isomerase</fullName>
    </recommendedName>
</protein>
<evidence type="ECO:0000313" key="2">
    <source>
        <dbReference type="Proteomes" id="UP001225906"/>
    </source>
</evidence>
<evidence type="ECO:0000313" key="1">
    <source>
        <dbReference type="EMBL" id="MDP8567186.1"/>
    </source>
</evidence>
<gene>
    <name evidence="1" type="ORF">Q9291_04945</name>
</gene>
<proteinExistence type="predicted"/>
<reference evidence="2" key="1">
    <citation type="journal article" date="2019" name="Int. J. Syst. Evol. Microbiol.">
        <title>The Global Catalogue of Microorganisms (GCM) 10K type strain sequencing project: providing services to taxonomists for standard genome sequencing and annotation.</title>
        <authorList>
            <consortium name="The Broad Institute Genomics Platform"/>
            <consortium name="The Broad Institute Genome Sequencing Center for Infectious Disease"/>
            <person name="Wu L."/>
            <person name="Ma J."/>
        </authorList>
    </citation>
    <scope>NUCLEOTIDE SEQUENCE [LARGE SCALE GENOMIC DNA]</scope>
    <source>
        <strain evidence="2">VKM B-3159</strain>
    </source>
</reference>